<gene>
    <name evidence="13" type="ORF">KGD84_22185</name>
</gene>
<comment type="catalytic activity">
    <reaction evidence="10">
        <text>an NDP-alpha-D-glucose + (2R)-3-phosphoglycerate = (2R)-2-O-(alpha-D-glucopyranosyl)-3-phospho-glycerate + a ribonucleoside 5'-diphosphate + H(+)</text>
        <dbReference type="Rhea" id="RHEA:47244"/>
        <dbReference type="ChEBI" id="CHEBI:15378"/>
        <dbReference type="ChEBI" id="CHEBI:57930"/>
        <dbReference type="ChEBI" id="CHEBI:58272"/>
        <dbReference type="ChEBI" id="CHEBI:62600"/>
        <dbReference type="ChEBI" id="CHEBI:76533"/>
        <dbReference type="EC" id="2.4.1.266"/>
    </reaction>
    <physiologicalReaction direction="left-to-right" evidence="10">
        <dbReference type="Rhea" id="RHEA:47245"/>
    </physiologicalReaction>
</comment>
<evidence type="ECO:0000256" key="6">
    <source>
        <dbReference type="ARBA" id="ARBA00022842"/>
    </source>
</evidence>
<dbReference type="Gene3D" id="3.90.550.10">
    <property type="entry name" value="Spore Coat Polysaccharide Biosynthesis Protein SpsA, Chain A"/>
    <property type="match status" value="1"/>
</dbReference>
<dbReference type="NCBIfam" id="NF010496">
    <property type="entry name" value="PRK13915.1"/>
    <property type="match status" value="1"/>
</dbReference>
<comment type="cofactor">
    <cofactor evidence="2">
        <name>Mg(2+)</name>
        <dbReference type="ChEBI" id="CHEBI:18420"/>
    </cofactor>
</comment>
<keyword evidence="4 13" id="KW-0328">Glycosyltransferase</keyword>
<dbReference type="EC" id="2.4.1.266" evidence="7"/>
<keyword evidence="14" id="KW-1185">Reference proteome</keyword>
<feature type="domain" description="Glycosyltransferase 2-like" evidence="12">
    <location>
        <begin position="33"/>
        <end position="151"/>
    </location>
</feature>
<sequence>MSDTWFEDRTYRHTDWTPERLLDLKRQRGLTVSLVVPARNEEATVGGIVSRVRAALVERTPLLDEVVVMDSDSTDGTGRAAARAGATVHRTVDVRPDLGHRRGKGEAMWKSQFVTSGDIIVFLDADLVEWDTHFVSALLGPLLTEPGVGLVKGFYDRLLDLPGGARVSHEGGRVTELVARPTLALRWPALSGVVQPLSGEWAIRRDLFGQLSVPTGYGVELAVLIDTHLRCGVRAVAQVDLGRRAHRHQSLRGLGAMATELLAIADRRCGIEHGGDVAIRWFDTSDGHGRPRTGTVSTVERPPAAGVGPERSRVLGGAVGR</sequence>
<evidence type="ECO:0000256" key="2">
    <source>
        <dbReference type="ARBA" id="ARBA00001946"/>
    </source>
</evidence>
<name>A0ABX8BFX2_9ACTN</name>
<dbReference type="PANTHER" id="PTHR48090:SF10">
    <property type="entry name" value="GLUCOSYL-3-PHOSPHOGLYCERATE SYNTHASE"/>
    <property type="match status" value="1"/>
</dbReference>
<comment type="catalytic activity">
    <reaction evidence="9">
        <text>(2R)-3-phosphoglycerate + UDP-alpha-D-glucose = (2R)-2-O-(alpha-D-glucopyranosyl)-3-phospho-glycerate + UDP + H(+)</text>
        <dbReference type="Rhea" id="RHEA:31319"/>
        <dbReference type="ChEBI" id="CHEBI:15378"/>
        <dbReference type="ChEBI" id="CHEBI:58223"/>
        <dbReference type="ChEBI" id="CHEBI:58272"/>
        <dbReference type="ChEBI" id="CHEBI:58885"/>
        <dbReference type="ChEBI" id="CHEBI:62600"/>
        <dbReference type="EC" id="2.4.1.266"/>
    </reaction>
    <physiologicalReaction direction="left-to-right" evidence="9">
        <dbReference type="Rhea" id="RHEA:31320"/>
    </physiologicalReaction>
</comment>
<evidence type="ECO:0000256" key="1">
    <source>
        <dbReference type="ARBA" id="ARBA00001936"/>
    </source>
</evidence>
<evidence type="ECO:0000256" key="11">
    <source>
        <dbReference type="SAM" id="MobiDB-lite"/>
    </source>
</evidence>
<dbReference type="Proteomes" id="UP000676079">
    <property type="component" value="Chromosome"/>
</dbReference>
<evidence type="ECO:0000256" key="4">
    <source>
        <dbReference type="ARBA" id="ARBA00022676"/>
    </source>
</evidence>
<dbReference type="RefSeq" id="WP_220562348.1">
    <property type="nucleotide sequence ID" value="NZ_CP074133.1"/>
</dbReference>
<evidence type="ECO:0000256" key="10">
    <source>
        <dbReference type="ARBA" id="ARBA00048997"/>
    </source>
</evidence>
<dbReference type="InterPro" id="IPR050256">
    <property type="entry name" value="Glycosyltransferase_2"/>
</dbReference>
<dbReference type="Pfam" id="PF00535">
    <property type="entry name" value="Glycos_transf_2"/>
    <property type="match status" value="1"/>
</dbReference>
<evidence type="ECO:0000256" key="3">
    <source>
        <dbReference type="ARBA" id="ARBA00006739"/>
    </source>
</evidence>
<dbReference type="GO" id="GO:0016757">
    <property type="term" value="F:glycosyltransferase activity"/>
    <property type="evidence" value="ECO:0007669"/>
    <property type="project" value="UniProtKB-KW"/>
</dbReference>
<proteinExistence type="inferred from homology"/>
<dbReference type="PANTHER" id="PTHR48090">
    <property type="entry name" value="UNDECAPRENYL-PHOSPHATE 4-DEOXY-4-FORMAMIDO-L-ARABINOSE TRANSFERASE-RELATED"/>
    <property type="match status" value="1"/>
</dbReference>
<dbReference type="InterPro" id="IPR001173">
    <property type="entry name" value="Glyco_trans_2-like"/>
</dbReference>
<evidence type="ECO:0000313" key="13">
    <source>
        <dbReference type="EMBL" id="QUX21137.1"/>
    </source>
</evidence>
<evidence type="ECO:0000256" key="7">
    <source>
        <dbReference type="ARBA" id="ARBA00039022"/>
    </source>
</evidence>
<reference evidence="13 14" key="1">
    <citation type="submission" date="2021-05" db="EMBL/GenBank/DDBJ databases">
        <title>Direct Submission.</title>
        <authorList>
            <person name="Li K."/>
            <person name="Gao J."/>
        </authorList>
    </citation>
    <scope>NUCLEOTIDE SEQUENCE [LARGE SCALE GENOMIC DNA]</scope>
    <source>
        <strain evidence="13 14">Mg02</strain>
    </source>
</reference>
<evidence type="ECO:0000313" key="14">
    <source>
        <dbReference type="Proteomes" id="UP000676079"/>
    </source>
</evidence>
<feature type="region of interest" description="Disordered" evidence="11">
    <location>
        <begin position="288"/>
        <end position="321"/>
    </location>
</feature>
<evidence type="ECO:0000256" key="8">
    <source>
        <dbReference type="ARBA" id="ARBA00040894"/>
    </source>
</evidence>
<keyword evidence="5 13" id="KW-0808">Transferase</keyword>
<protein>
    <recommendedName>
        <fullName evidence="8">Glucosyl-3-phosphoglycerate synthase</fullName>
        <ecNumber evidence="7">2.4.1.266</ecNumber>
    </recommendedName>
</protein>
<evidence type="ECO:0000256" key="9">
    <source>
        <dbReference type="ARBA" id="ARBA00048689"/>
    </source>
</evidence>
<dbReference type="InterPro" id="IPR029044">
    <property type="entry name" value="Nucleotide-diphossugar_trans"/>
</dbReference>
<comment type="similarity">
    <text evidence="3">Belongs to the glycosyltransferase 2 family.</text>
</comment>
<comment type="cofactor">
    <cofactor evidence="1">
        <name>Mn(2+)</name>
        <dbReference type="ChEBI" id="CHEBI:29035"/>
    </cofactor>
</comment>
<dbReference type="SUPFAM" id="SSF53448">
    <property type="entry name" value="Nucleotide-diphospho-sugar transferases"/>
    <property type="match status" value="1"/>
</dbReference>
<keyword evidence="6" id="KW-0460">Magnesium</keyword>
<accession>A0ABX8BFX2</accession>
<organism evidence="13 14">
    <name type="scientific">Nocardiopsis changdeensis</name>
    <dbReference type="NCBI Taxonomy" id="2831969"/>
    <lineage>
        <taxon>Bacteria</taxon>
        <taxon>Bacillati</taxon>
        <taxon>Actinomycetota</taxon>
        <taxon>Actinomycetes</taxon>
        <taxon>Streptosporangiales</taxon>
        <taxon>Nocardiopsidaceae</taxon>
        <taxon>Nocardiopsis</taxon>
    </lineage>
</organism>
<evidence type="ECO:0000256" key="5">
    <source>
        <dbReference type="ARBA" id="ARBA00022679"/>
    </source>
</evidence>
<dbReference type="EMBL" id="CP074133">
    <property type="protein sequence ID" value="QUX21137.1"/>
    <property type="molecule type" value="Genomic_DNA"/>
</dbReference>
<evidence type="ECO:0000259" key="12">
    <source>
        <dbReference type="Pfam" id="PF00535"/>
    </source>
</evidence>